<evidence type="ECO:0008006" key="6">
    <source>
        <dbReference type="Google" id="ProtNLM"/>
    </source>
</evidence>
<evidence type="ECO:0000259" key="3">
    <source>
        <dbReference type="Pfam" id="PF25155"/>
    </source>
</evidence>
<comment type="caution">
    <text evidence="4">The sequence shown here is derived from an EMBL/GenBank/DDBJ whole genome shotgun (WGS) entry which is preliminary data.</text>
</comment>
<feature type="domain" description="YvbJ-like NTF2-like" evidence="3">
    <location>
        <begin position="302"/>
        <end position="415"/>
    </location>
</feature>
<accession>A0ABS7KWU1</accession>
<evidence type="ECO:0000256" key="1">
    <source>
        <dbReference type="SAM" id="Phobius"/>
    </source>
</evidence>
<keyword evidence="1" id="KW-1133">Transmembrane helix</keyword>
<proteinExistence type="predicted"/>
<keyword evidence="5" id="KW-1185">Reference proteome</keyword>
<dbReference type="Pfam" id="PF22820">
    <property type="entry name" value="TcaA_3rd_4th"/>
    <property type="match status" value="1"/>
</dbReference>
<keyword evidence="1" id="KW-0472">Membrane</keyword>
<evidence type="ECO:0000259" key="2">
    <source>
        <dbReference type="Pfam" id="PF22820"/>
    </source>
</evidence>
<dbReference type="PANTHER" id="PTHR40038">
    <property type="entry name" value="MEMBRANE-ASSOCIATED PROTEIN TCAA"/>
    <property type="match status" value="1"/>
</dbReference>
<dbReference type="InterPro" id="IPR056902">
    <property type="entry name" value="NTF2_YvbJ"/>
</dbReference>
<reference evidence="4 5" key="1">
    <citation type="journal article" date="2021" name="Cell Host Microbe">
        <title>in vivo commensal control of Clostridioides difficile virulence.</title>
        <authorList>
            <person name="Girinathan B.P."/>
            <person name="Dibenedetto N."/>
            <person name="Worley J.N."/>
            <person name="Peltier J."/>
            <person name="Arrieta-Ortiz M.L."/>
            <person name="Rupa Christinal Immanuel S."/>
            <person name="Lavin R."/>
            <person name="Delaney M.L."/>
            <person name="Cummins C."/>
            <person name="Hoffmann M."/>
            <person name="Luo Y."/>
            <person name="Gonzalez-Escalona N."/>
            <person name="Allard M."/>
            <person name="Onderdonk A.B."/>
            <person name="Gerber G.K."/>
            <person name="Sonenshein A.L."/>
            <person name="Baliga N."/>
            <person name="Dupuy B."/>
            <person name="Bry L."/>
        </authorList>
    </citation>
    <scope>NUCLEOTIDE SEQUENCE [LARGE SCALE GENOMIC DNA]</scope>
    <source>
        <strain evidence="4 5">DSM 599</strain>
    </source>
</reference>
<dbReference type="PANTHER" id="PTHR40038:SF1">
    <property type="entry name" value="MEMBRANE-ASSOCIATED PROTEIN TCAA"/>
    <property type="match status" value="1"/>
</dbReference>
<keyword evidence="1" id="KW-0812">Transmembrane</keyword>
<evidence type="ECO:0000313" key="5">
    <source>
        <dbReference type="Proteomes" id="UP001299068"/>
    </source>
</evidence>
<dbReference type="RefSeq" id="WP_221860285.1">
    <property type="nucleotide sequence ID" value="NZ_JAIKTU010000005.1"/>
</dbReference>
<feature type="domain" description="TcaA 4th" evidence="2">
    <location>
        <begin position="218"/>
        <end position="287"/>
    </location>
</feature>
<dbReference type="EMBL" id="JAIKTU010000005">
    <property type="protein sequence ID" value="MBY0755194.1"/>
    <property type="molecule type" value="Genomic_DNA"/>
</dbReference>
<gene>
    <name evidence="4" type="ORF">K5V21_06975</name>
</gene>
<dbReference type="Proteomes" id="UP001299068">
    <property type="component" value="Unassembled WGS sequence"/>
</dbReference>
<dbReference type="Pfam" id="PF25155">
    <property type="entry name" value="NTF2_YvbJ"/>
    <property type="match status" value="1"/>
</dbReference>
<sequence>MAIKEKLDRFIKKTKDILVNKSDEIRKLNKDTYREFLKKNLKIIILIGIVIFLLSGYFVGNIRTTKEQLLKKLEIGLEDGSASKLQDVIRVNDKKLKKKDLITLIAYYKGQDSQVNSVIDGLKEDNKKAIFELVNEKGIFGDNYYVNLKTFNLKIVSNFKDANIYLNEKEKVNSGDTLNNLIPGKYKISGSIANEYGKIKKEEDISLMKDETVELKLDGIMVTVDSKFGDANVFINGKDSGIKCEDFRNIGPMPTDGSIKLSIQKEFPWGLVKGKESEVLQTPNISLKLDIENDALWNEINTSLNTFYKSVFEALNSEDKEAIEGATNEARDKIYSVIEKQYFILKNNYEMKSLDIDKEKSNFQYKNGEYKATIVCEVKYDTSKVLFGLGRKENSKKFLTKLIYKNNKWTVDDVENFSL</sequence>
<protein>
    <recommendedName>
        <fullName evidence="6">Membrane-associated protein</fullName>
    </recommendedName>
</protein>
<name>A0ABS7KWU1_CLOSR</name>
<organism evidence="4 5">
    <name type="scientific">Clostridium sardiniense</name>
    <name type="common">Clostridium absonum</name>
    <dbReference type="NCBI Taxonomy" id="29369"/>
    <lineage>
        <taxon>Bacteria</taxon>
        <taxon>Bacillati</taxon>
        <taxon>Bacillota</taxon>
        <taxon>Clostridia</taxon>
        <taxon>Eubacteriales</taxon>
        <taxon>Clostridiaceae</taxon>
        <taxon>Clostridium</taxon>
    </lineage>
</organism>
<feature type="transmembrane region" description="Helical" evidence="1">
    <location>
        <begin position="43"/>
        <end position="60"/>
    </location>
</feature>
<dbReference type="InterPro" id="IPR054530">
    <property type="entry name" value="TcaA_4th"/>
</dbReference>
<evidence type="ECO:0000313" key="4">
    <source>
        <dbReference type="EMBL" id="MBY0755194.1"/>
    </source>
</evidence>